<organism evidence="2 3">
    <name type="scientific">Eutypa lata (strain UCR-EL1)</name>
    <name type="common">Grapevine dieback disease fungus</name>
    <name type="synonym">Eutypa armeniacae</name>
    <dbReference type="NCBI Taxonomy" id="1287681"/>
    <lineage>
        <taxon>Eukaryota</taxon>
        <taxon>Fungi</taxon>
        <taxon>Dikarya</taxon>
        <taxon>Ascomycota</taxon>
        <taxon>Pezizomycotina</taxon>
        <taxon>Sordariomycetes</taxon>
        <taxon>Xylariomycetidae</taxon>
        <taxon>Xylariales</taxon>
        <taxon>Diatrypaceae</taxon>
        <taxon>Eutypa</taxon>
    </lineage>
</organism>
<dbReference type="EMBL" id="KB706115">
    <property type="protein sequence ID" value="EMR69238.1"/>
    <property type="molecule type" value="Genomic_DNA"/>
</dbReference>
<feature type="compositionally biased region" description="Basic and acidic residues" evidence="1">
    <location>
        <begin position="20"/>
        <end position="29"/>
    </location>
</feature>
<protein>
    <submittedName>
        <fullName evidence="2">Uncharacterized protein</fullName>
    </submittedName>
</protein>
<name>M7SXH4_EUTLA</name>
<proteinExistence type="predicted"/>
<evidence type="ECO:0000313" key="3">
    <source>
        <dbReference type="Proteomes" id="UP000012174"/>
    </source>
</evidence>
<dbReference type="HOGENOM" id="CLU_2183935_0_0_1"/>
<dbReference type="KEGG" id="ela:UCREL1_3764"/>
<feature type="compositionally biased region" description="Polar residues" evidence="1">
    <location>
        <begin position="85"/>
        <end position="98"/>
    </location>
</feature>
<dbReference type="Proteomes" id="UP000012174">
    <property type="component" value="Unassembled WGS sequence"/>
</dbReference>
<feature type="compositionally biased region" description="Polar residues" evidence="1">
    <location>
        <begin position="31"/>
        <end position="40"/>
    </location>
</feature>
<feature type="region of interest" description="Disordered" evidence="1">
    <location>
        <begin position="1"/>
        <end position="42"/>
    </location>
</feature>
<gene>
    <name evidence="2" type="ORF">UCREL1_3764</name>
</gene>
<feature type="region of interest" description="Disordered" evidence="1">
    <location>
        <begin position="85"/>
        <end position="109"/>
    </location>
</feature>
<dbReference type="AlphaFoldDB" id="M7SXH4"/>
<accession>M7SXH4</accession>
<evidence type="ECO:0000313" key="2">
    <source>
        <dbReference type="EMBL" id="EMR69238.1"/>
    </source>
</evidence>
<evidence type="ECO:0000256" key="1">
    <source>
        <dbReference type="SAM" id="MobiDB-lite"/>
    </source>
</evidence>
<keyword evidence="3" id="KW-1185">Reference proteome</keyword>
<sequence length="109" mass="11767">MSSNIMTMPDMLARNQKKRKEWEKQKAKEAVNNNSPSRVAQETRHTCIAENTGYVKIQKDGNDVNTGAEGLKGSGPVEARYTGTIDISGNGSNVNSGARTGRGPSVEDQ</sequence>
<reference evidence="3" key="1">
    <citation type="journal article" date="2013" name="Genome Announc.">
        <title>Draft genome sequence of the grapevine dieback fungus Eutypa lata UCR-EL1.</title>
        <authorList>
            <person name="Blanco-Ulate B."/>
            <person name="Rolshausen P.E."/>
            <person name="Cantu D."/>
        </authorList>
    </citation>
    <scope>NUCLEOTIDE SEQUENCE [LARGE SCALE GENOMIC DNA]</scope>
    <source>
        <strain evidence="3">UCR-EL1</strain>
    </source>
</reference>